<dbReference type="OrthoDB" id="9775804at2"/>
<evidence type="ECO:0000313" key="3">
    <source>
        <dbReference type="Proteomes" id="UP000256999"/>
    </source>
</evidence>
<gene>
    <name evidence="2" type="ORF">DXX92_14105</name>
</gene>
<dbReference type="CDD" id="cd04301">
    <property type="entry name" value="NAT_SF"/>
    <property type="match status" value="1"/>
</dbReference>
<feature type="domain" description="N-acetyltransferase" evidence="1">
    <location>
        <begin position="5"/>
        <end position="140"/>
    </location>
</feature>
<dbReference type="InterPro" id="IPR016181">
    <property type="entry name" value="Acyl_CoA_acyltransferase"/>
</dbReference>
<keyword evidence="2" id="KW-0808">Transferase</keyword>
<dbReference type="PANTHER" id="PTHR43233">
    <property type="entry name" value="FAMILY N-ACETYLTRANSFERASE, PUTATIVE (AFU_ORTHOLOGUE AFUA_6G03350)-RELATED"/>
    <property type="match status" value="1"/>
</dbReference>
<dbReference type="Proteomes" id="UP000256999">
    <property type="component" value="Unassembled WGS sequence"/>
</dbReference>
<organism evidence="2 3">
    <name type="scientific">Thalassotalea euphylliae</name>
    <dbReference type="NCBI Taxonomy" id="1655234"/>
    <lineage>
        <taxon>Bacteria</taxon>
        <taxon>Pseudomonadati</taxon>
        <taxon>Pseudomonadota</taxon>
        <taxon>Gammaproteobacteria</taxon>
        <taxon>Alteromonadales</taxon>
        <taxon>Colwelliaceae</taxon>
        <taxon>Thalassotalea</taxon>
    </lineage>
</organism>
<dbReference type="InterPro" id="IPR053144">
    <property type="entry name" value="Acetyltransferase_Butenolide"/>
</dbReference>
<dbReference type="PANTHER" id="PTHR43233:SF1">
    <property type="entry name" value="FAMILY N-ACETYLTRANSFERASE, PUTATIVE (AFU_ORTHOLOGUE AFUA_6G03350)-RELATED"/>
    <property type="match status" value="1"/>
</dbReference>
<dbReference type="InterPro" id="IPR000182">
    <property type="entry name" value="GNAT_dom"/>
</dbReference>
<dbReference type="GO" id="GO:0016747">
    <property type="term" value="F:acyltransferase activity, transferring groups other than amino-acyl groups"/>
    <property type="evidence" value="ECO:0007669"/>
    <property type="project" value="InterPro"/>
</dbReference>
<sequence length="140" mass="15441">MHQQVTISSSPPKPSEFIALRAKVGWGWGETDPKLAQTSLSNSLYCLTAYHRDQLVGMVRVVGDGALFFYIQDLVVDPEFQHNGLGTALMEKLECYLSEVAKPGATVGLFSAQGKEAFYQQFGYTKRTGEPLGLGMCRFI</sequence>
<evidence type="ECO:0000313" key="2">
    <source>
        <dbReference type="EMBL" id="REL36356.1"/>
    </source>
</evidence>
<evidence type="ECO:0000259" key="1">
    <source>
        <dbReference type="PROSITE" id="PS51186"/>
    </source>
</evidence>
<reference evidence="2 3" key="1">
    <citation type="submission" date="2018-08" db="EMBL/GenBank/DDBJ databases">
        <title>Thalassotalea euphylliae genome.</title>
        <authorList>
            <person name="Summers S."/>
            <person name="Rice S.A."/>
            <person name="Freckelton M.L."/>
            <person name="Nedved B.T."/>
            <person name="Hadfield M.G."/>
        </authorList>
    </citation>
    <scope>NUCLEOTIDE SEQUENCE [LARGE SCALE GENOMIC DNA]</scope>
    <source>
        <strain evidence="2 3">H2</strain>
    </source>
</reference>
<dbReference type="Gene3D" id="3.40.630.30">
    <property type="match status" value="1"/>
</dbReference>
<dbReference type="RefSeq" id="WP_116001024.1">
    <property type="nucleotide sequence ID" value="NZ_QUOV01000001.1"/>
</dbReference>
<dbReference type="AlphaFoldDB" id="A0A3E0UHL4"/>
<dbReference type="Pfam" id="PF13673">
    <property type="entry name" value="Acetyltransf_10"/>
    <property type="match status" value="1"/>
</dbReference>
<dbReference type="SUPFAM" id="SSF55729">
    <property type="entry name" value="Acyl-CoA N-acyltransferases (Nat)"/>
    <property type="match status" value="1"/>
</dbReference>
<accession>A0A3E0UHL4</accession>
<proteinExistence type="predicted"/>
<protein>
    <submittedName>
        <fullName evidence="2">N-acetyltransferase</fullName>
    </submittedName>
</protein>
<comment type="caution">
    <text evidence="2">The sequence shown here is derived from an EMBL/GenBank/DDBJ whole genome shotgun (WGS) entry which is preliminary data.</text>
</comment>
<name>A0A3E0UHL4_9GAMM</name>
<dbReference type="PROSITE" id="PS51186">
    <property type="entry name" value="GNAT"/>
    <property type="match status" value="1"/>
</dbReference>
<dbReference type="EMBL" id="QUOV01000001">
    <property type="protein sequence ID" value="REL36356.1"/>
    <property type="molecule type" value="Genomic_DNA"/>
</dbReference>